<protein>
    <submittedName>
        <fullName evidence="1">Uncharacterized protein</fullName>
    </submittedName>
</protein>
<comment type="caution">
    <text evidence="1">The sequence shown here is derived from an EMBL/GenBank/DDBJ whole genome shotgun (WGS) entry which is preliminary data.</text>
</comment>
<sequence>MSATEPAACIPAINVSQGILTIKESYYSLQEDHHPLQSLHLLCVANHKASLTLEGSSSLPYHGKLSLLILPFFSLLLGQQTWIGFNTISIFWTANIHLPSFMEIKVQEMLTIENYPIFLFTPVIINHLDTDLLSSSFAFASSLCLRRITVFVYVFTASLSSSSPHHCLCLRL</sequence>
<proteinExistence type="predicted"/>
<dbReference type="Proteomes" id="UP001234178">
    <property type="component" value="Unassembled WGS sequence"/>
</dbReference>
<name>A0ABR0AJW8_9CRUS</name>
<evidence type="ECO:0000313" key="2">
    <source>
        <dbReference type="Proteomes" id="UP001234178"/>
    </source>
</evidence>
<reference evidence="1 2" key="1">
    <citation type="journal article" date="2023" name="Nucleic Acids Res.">
        <title>The hologenome of Daphnia magna reveals possible DNA methylation and microbiome-mediated evolution of the host genome.</title>
        <authorList>
            <person name="Chaturvedi A."/>
            <person name="Li X."/>
            <person name="Dhandapani V."/>
            <person name="Marshall H."/>
            <person name="Kissane S."/>
            <person name="Cuenca-Cambronero M."/>
            <person name="Asole G."/>
            <person name="Calvet F."/>
            <person name="Ruiz-Romero M."/>
            <person name="Marangio P."/>
            <person name="Guigo R."/>
            <person name="Rago D."/>
            <person name="Mirbahai L."/>
            <person name="Eastwood N."/>
            <person name="Colbourne J.K."/>
            <person name="Zhou J."/>
            <person name="Mallon E."/>
            <person name="Orsini L."/>
        </authorList>
    </citation>
    <scope>NUCLEOTIDE SEQUENCE [LARGE SCALE GENOMIC DNA]</scope>
    <source>
        <strain evidence="1">LRV0_1</strain>
    </source>
</reference>
<gene>
    <name evidence="1" type="ORF">OUZ56_014487</name>
</gene>
<keyword evidence="2" id="KW-1185">Reference proteome</keyword>
<accession>A0ABR0AJW8</accession>
<evidence type="ECO:0000313" key="1">
    <source>
        <dbReference type="EMBL" id="KAK4025417.1"/>
    </source>
</evidence>
<dbReference type="EMBL" id="JAOYFB010000038">
    <property type="protein sequence ID" value="KAK4025417.1"/>
    <property type="molecule type" value="Genomic_DNA"/>
</dbReference>
<organism evidence="1 2">
    <name type="scientific">Daphnia magna</name>
    <dbReference type="NCBI Taxonomy" id="35525"/>
    <lineage>
        <taxon>Eukaryota</taxon>
        <taxon>Metazoa</taxon>
        <taxon>Ecdysozoa</taxon>
        <taxon>Arthropoda</taxon>
        <taxon>Crustacea</taxon>
        <taxon>Branchiopoda</taxon>
        <taxon>Diplostraca</taxon>
        <taxon>Cladocera</taxon>
        <taxon>Anomopoda</taxon>
        <taxon>Daphniidae</taxon>
        <taxon>Daphnia</taxon>
    </lineage>
</organism>